<proteinExistence type="predicted"/>
<dbReference type="KEGG" id="dfa:DFA_12265"/>
<reference evidence="4" key="1">
    <citation type="journal article" date="2011" name="Genome Res.">
        <title>Phylogeny-wide analysis of social amoeba genomes highlights ancient origins for complex intercellular communication.</title>
        <authorList>
            <person name="Heidel A.J."/>
            <person name="Lawal H.M."/>
            <person name="Felder M."/>
            <person name="Schilde C."/>
            <person name="Helps N.R."/>
            <person name="Tunggal B."/>
            <person name="Rivero F."/>
            <person name="John U."/>
            <person name="Schleicher M."/>
            <person name="Eichinger L."/>
            <person name="Platzer M."/>
            <person name="Noegel A.A."/>
            <person name="Schaap P."/>
            <person name="Gloeckner G."/>
        </authorList>
    </citation>
    <scope>NUCLEOTIDE SEQUENCE [LARGE SCALE GENOMIC DNA]</scope>
    <source>
        <strain evidence="4">SH3</strain>
    </source>
</reference>
<dbReference type="FunFam" id="1.10.340.70:FF:000001">
    <property type="entry name" value="Retrovirus-related Pol polyprotein from transposon gypsy-like Protein"/>
    <property type="match status" value="1"/>
</dbReference>
<dbReference type="STRING" id="1054147.F4QCW6"/>
<dbReference type="PANTHER" id="PTHR37984:SF5">
    <property type="entry name" value="PROTEIN NYNRIN-LIKE"/>
    <property type="match status" value="1"/>
</dbReference>
<dbReference type="InterPro" id="IPR050951">
    <property type="entry name" value="Retrovirus_Pol_polyprotein"/>
</dbReference>
<keyword evidence="1" id="KW-0472">Membrane</keyword>
<dbReference type="AlphaFoldDB" id="F4QCW6"/>
<dbReference type="Pfam" id="PF17921">
    <property type="entry name" value="Integrase_H2C2"/>
    <property type="match status" value="1"/>
</dbReference>
<dbReference type="OrthoDB" id="16365at2759"/>
<dbReference type="Proteomes" id="UP000007797">
    <property type="component" value="Unassembled WGS sequence"/>
</dbReference>
<dbReference type="Gene3D" id="3.30.420.10">
    <property type="entry name" value="Ribonuclease H-like superfamily/Ribonuclease H"/>
    <property type="match status" value="1"/>
</dbReference>
<dbReference type="PANTHER" id="PTHR37984">
    <property type="entry name" value="PROTEIN CBG26694"/>
    <property type="match status" value="1"/>
</dbReference>
<dbReference type="RefSeq" id="XP_004353899.1">
    <property type="nucleotide sequence ID" value="XM_004353847.1"/>
</dbReference>
<evidence type="ECO:0000259" key="2">
    <source>
        <dbReference type="Pfam" id="PF17921"/>
    </source>
</evidence>
<dbReference type="InterPro" id="IPR012337">
    <property type="entry name" value="RNaseH-like_sf"/>
</dbReference>
<organism evidence="3 4">
    <name type="scientific">Cavenderia fasciculata</name>
    <name type="common">Slime mold</name>
    <name type="synonym">Dictyostelium fasciculatum</name>
    <dbReference type="NCBI Taxonomy" id="261658"/>
    <lineage>
        <taxon>Eukaryota</taxon>
        <taxon>Amoebozoa</taxon>
        <taxon>Evosea</taxon>
        <taxon>Eumycetozoa</taxon>
        <taxon>Dictyostelia</taxon>
        <taxon>Acytosteliales</taxon>
        <taxon>Cavenderiaceae</taxon>
        <taxon>Cavenderia</taxon>
    </lineage>
</organism>
<gene>
    <name evidence="3" type="ORF">DFA_12265</name>
</gene>
<dbReference type="SUPFAM" id="SSF53098">
    <property type="entry name" value="Ribonuclease H-like"/>
    <property type="match status" value="1"/>
</dbReference>
<name>F4QCW6_CACFS</name>
<evidence type="ECO:0000313" key="4">
    <source>
        <dbReference type="Proteomes" id="UP000007797"/>
    </source>
</evidence>
<evidence type="ECO:0000256" key="1">
    <source>
        <dbReference type="SAM" id="Phobius"/>
    </source>
</evidence>
<dbReference type="EMBL" id="GL883029">
    <property type="protein sequence ID" value="EGG14490.1"/>
    <property type="molecule type" value="Genomic_DNA"/>
</dbReference>
<keyword evidence="4" id="KW-1185">Reference proteome</keyword>
<sequence>MSSMDKTKKESIYLQSMLVDQLKEEIQVYVEKMSARFLSVFRNTVDLEFEHWDAFREAFLTVFASDSTDLAVMNRVLTQFRYDTKWTVSSFTNAFTIIAGRVYENNDNRSFVLAPSIRNYKKEPWILKTNYYHLVGRDITVFTDHKNIPFINENMKIGINQRLNRWMEVIRGFQPKLLHIKGTDNVIADGLSRNTFTTQIVSPTLEDNLLKEMINGYEEENIAIRNKTLAPCSATYIVDQFGLRRHLGKIVVPRIAPIINQVLYRYHDSVWAGHSSPKKTLDAIKSKFFWMGMREEILDHCNQCIVCKRGSDHRDKRIGLLQPLQPPNYCFQRVHIDVITGLPNAKYHGKTVNALVNVQHQSNGQVERMIRTIENIIRKDLLQSSAENHKISWAECIDNIEFAINNTVHSTTVYSPFTIYLGSNPLSPLNLLDTFTPNFNDNTDIKITENHKLKEIIRDIVIKRINEGNAINKAKYDHNKVENNIKSGDLVYVRRDRDTHINKTEPIYSGPLLVNGVDTRGNVEVKDYVAGADGSASKDLLVNPRFIKTLKPLLATSNPVHTEGAKNAQGNPVHTEGAENAQGYPVHTEGAENVQGYPVHTEGAQGARDNLDGRVGDDRTLYQDLNKIQSTLQGQGVTGGDQGIVSQAPGDIYDDVPNTADWTKQRVVLNDTLKKVEESIGKGKSKLQDKDNNRIIEKEDIVITNYNISKINYDDTKINFKELLHQYRQQLSSPTTTKYFNMKEMNSIRIIQSLQQNNNDSPTKDIVNSIGVITSRAWLKPLFIVKSKRTFKYQGNGRSRTEYLININDCEVWMPNDLVNQQHVRAVSKTQQVSLAIVSTELKFNVRVVGIGSRSALLELVDVCNRSNVQLQPNTFYMVKVFGINGYKTLYSSYFNFTPNNVNITGLKAYQYDNSQFVIEYASRQNNNSQTFYTVLVNDTIYCQQDTTPKPCFVVTSLPDSIDQQTITLNTTILKVLKPQQTLAITSSSSSSSLSCTITFIIALIIIVLLF</sequence>
<keyword evidence="1" id="KW-1133">Transmembrane helix</keyword>
<evidence type="ECO:0000313" key="3">
    <source>
        <dbReference type="EMBL" id="EGG14490.1"/>
    </source>
</evidence>
<keyword evidence="1" id="KW-0812">Transmembrane</keyword>
<feature type="domain" description="Integrase zinc-binding" evidence="2">
    <location>
        <begin position="259"/>
        <end position="309"/>
    </location>
</feature>
<feature type="transmembrane region" description="Helical" evidence="1">
    <location>
        <begin position="992"/>
        <end position="1010"/>
    </location>
</feature>
<accession>F4QCW6</accession>
<dbReference type="InterPro" id="IPR036397">
    <property type="entry name" value="RNaseH_sf"/>
</dbReference>
<dbReference type="GO" id="GO:0003676">
    <property type="term" value="F:nucleic acid binding"/>
    <property type="evidence" value="ECO:0007669"/>
    <property type="project" value="InterPro"/>
</dbReference>
<dbReference type="InterPro" id="IPR041588">
    <property type="entry name" value="Integrase_H2C2"/>
</dbReference>
<dbReference type="GeneID" id="14866385"/>
<protein>
    <recommendedName>
        <fullName evidence="2">Integrase zinc-binding domain-containing protein</fullName>
    </recommendedName>
</protein>
<dbReference type="Gene3D" id="1.10.340.70">
    <property type="match status" value="1"/>
</dbReference>